<evidence type="ECO:0000313" key="1">
    <source>
        <dbReference type="EMBL" id="XKQ40793.1"/>
    </source>
</evidence>
<sequence length="139" mass="15671">MPLESLHAEVCWASGDGDKYEYHSHGCYGRDEPVNQTALPASDNKASYTRNRNKTDFHKRPCWRPKHLMLDRKSFLASRHFSASSMAQSRRSNSSHPLICRLIVGFPSYFVSARAVLASDIHVMTSPSRSIEVTGMRGD</sequence>
<reference evidence="1" key="1">
    <citation type="submission" date="2024-10" db="EMBL/GenBank/DDBJ databases">
        <title>Strain of Rhizobium-related bacteria isolated fromm roots of Vavilovia formosa.</title>
        <authorList>
            <person name="Kimeklis A."/>
            <person name="Afonin A."/>
        </authorList>
    </citation>
    <scope>NUCLEOTIDE SEQUENCE</scope>
    <source>
        <strain evidence="1">Vaf12</strain>
    </source>
</reference>
<proteinExistence type="predicted"/>
<protein>
    <submittedName>
        <fullName evidence="1">Uncharacterized protein</fullName>
    </submittedName>
</protein>
<name>A0ACD5F613_RHILE</name>
<gene>
    <name evidence="1" type="ORF">A4A59_002490</name>
</gene>
<organism evidence="1 2">
    <name type="scientific">Rhizobium leguminosarum</name>
    <dbReference type="NCBI Taxonomy" id="384"/>
    <lineage>
        <taxon>Bacteria</taxon>
        <taxon>Pseudomonadati</taxon>
        <taxon>Pseudomonadota</taxon>
        <taxon>Alphaproteobacteria</taxon>
        <taxon>Hyphomicrobiales</taxon>
        <taxon>Rhizobiaceae</taxon>
        <taxon>Rhizobium/Agrobacterium group</taxon>
        <taxon>Rhizobium</taxon>
    </lineage>
</organism>
<accession>A0ACD5F613</accession>
<evidence type="ECO:0000313" key="2">
    <source>
        <dbReference type="Proteomes" id="UP000076193"/>
    </source>
</evidence>
<dbReference type="EMBL" id="CP171844">
    <property type="protein sequence ID" value="XKQ40793.1"/>
    <property type="molecule type" value="Genomic_DNA"/>
</dbReference>
<dbReference type="Proteomes" id="UP000076193">
    <property type="component" value="Chromosome"/>
</dbReference>